<dbReference type="Gene3D" id="3.40.50.300">
    <property type="entry name" value="P-loop containing nucleotide triphosphate hydrolases"/>
    <property type="match status" value="2"/>
</dbReference>
<evidence type="ECO:0000256" key="4">
    <source>
        <dbReference type="ARBA" id="ARBA00022475"/>
    </source>
</evidence>
<dbReference type="SMART" id="SM00382">
    <property type="entry name" value="AAA"/>
    <property type="match status" value="2"/>
</dbReference>
<dbReference type="EC" id="3.6.3.-" evidence="10"/>
<sequence length="546" mass="62186">MSYPFQQQPVLKGVNIQISKGEKVLILGPSGGGKSTLALTLNGIIPKSIEAEMTGTIMVDGENPQELSFREISERLGILFQDPETQFCMLTVEDEILFGLENLRFSRMEMKARLEKSLDIVGLTNWRKAQIRELSGGMKQKLALACLLSMDPEVFILDEPTANLDPASTDEIFQLFIALSEKLNKTLIFIEHKLDYLLPYLERVIVLGQEGKVIADGAPRDIFNHRFPTLIEEGIWVPQICRYAKNMEKQGMKWRHFPLTIEEWKRELESEAGAFQVPQMQKKQVLSNNKTPLLQVENVSFSYQKQPVLQNISFSISNGDFVALLGSNGAGKSTLSKTLMKLLKPEKGEIYLDNKPLSRLKAYEHMQKVGFVFQNPEHQFICDTVEQELSYGFKIRGWRKEKWQPGLNELLAQFHLTAQRQNNPFSLSQGQKRRLSVATMLTNDQQLLILDEPTFGQDYANMKVIMNLLKELNQNGKTILMVTHDMELVSEYANKVILLHDREIAYQGDVISFFKKEELLHKASLKVPFSYSLQNLAKVGKEAAIL</sequence>
<dbReference type="InterPro" id="IPR027417">
    <property type="entry name" value="P-loop_NTPase"/>
</dbReference>
<evidence type="ECO:0000313" key="11">
    <source>
        <dbReference type="Proteomes" id="UP001238088"/>
    </source>
</evidence>
<keyword evidence="8" id="KW-0472">Membrane</keyword>
<dbReference type="PANTHER" id="PTHR43553">
    <property type="entry name" value="HEAVY METAL TRANSPORTER"/>
    <property type="match status" value="1"/>
</dbReference>
<accession>A0ABU0AE91</accession>
<name>A0ABU0AE91_9BACI</name>
<dbReference type="InterPro" id="IPR015856">
    <property type="entry name" value="ABC_transpr_CbiO/EcfA_su"/>
</dbReference>
<comment type="caution">
    <text evidence="10">The sequence shown here is derived from an EMBL/GenBank/DDBJ whole genome shotgun (WGS) entry which is preliminary data.</text>
</comment>
<dbReference type="PANTHER" id="PTHR43553:SF19">
    <property type="entry name" value="HMP_THIAMINE IMPORT ATP-BINDING PROTEIN YKOD-RELATED"/>
    <property type="match status" value="1"/>
</dbReference>
<dbReference type="EMBL" id="JAUSUB010000004">
    <property type="protein sequence ID" value="MDQ0269340.1"/>
    <property type="molecule type" value="Genomic_DNA"/>
</dbReference>
<keyword evidence="11" id="KW-1185">Reference proteome</keyword>
<keyword evidence="10" id="KW-0378">Hydrolase</keyword>
<dbReference type="InterPro" id="IPR050095">
    <property type="entry name" value="ECF_ABC_transporter_ATP-bd"/>
</dbReference>
<dbReference type="GO" id="GO:0005524">
    <property type="term" value="F:ATP binding"/>
    <property type="evidence" value="ECO:0007669"/>
    <property type="project" value="UniProtKB-KW"/>
</dbReference>
<dbReference type="InterPro" id="IPR017871">
    <property type="entry name" value="ABC_transporter-like_CS"/>
</dbReference>
<evidence type="ECO:0000256" key="6">
    <source>
        <dbReference type="ARBA" id="ARBA00022840"/>
    </source>
</evidence>
<evidence type="ECO:0000256" key="2">
    <source>
        <dbReference type="ARBA" id="ARBA00005417"/>
    </source>
</evidence>
<evidence type="ECO:0000256" key="5">
    <source>
        <dbReference type="ARBA" id="ARBA00022741"/>
    </source>
</evidence>
<proteinExistence type="inferred from homology"/>
<dbReference type="PROSITE" id="PS50893">
    <property type="entry name" value="ABC_TRANSPORTER_2"/>
    <property type="match status" value="2"/>
</dbReference>
<organism evidence="10 11">
    <name type="scientific">Cytobacillus purgationiresistens</name>
    <dbReference type="NCBI Taxonomy" id="863449"/>
    <lineage>
        <taxon>Bacteria</taxon>
        <taxon>Bacillati</taxon>
        <taxon>Bacillota</taxon>
        <taxon>Bacilli</taxon>
        <taxon>Bacillales</taxon>
        <taxon>Bacillaceae</taxon>
        <taxon>Cytobacillus</taxon>
    </lineage>
</organism>
<keyword evidence="6 10" id="KW-0067">ATP-binding</keyword>
<dbReference type="NCBIfam" id="NF010167">
    <property type="entry name" value="PRK13648.1"/>
    <property type="match status" value="2"/>
</dbReference>
<reference evidence="10 11" key="1">
    <citation type="submission" date="2023-07" db="EMBL/GenBank/DDBJ databases">
        <title>Genomic Encyclopedia of Type Strains, Phase IV (KMG-IV): sequencing the most valuable type-strain genomes for metagenomic binning, comparative biology and taxonomic classification.</title>
        <authorList>
            <person name="Goeker M."/>
        </authorList>
    </citation>
    <scope>NUCLEOTIDE SEQUENCE [LARGE SCALE GENOMIC DNA]</scope>
    <source>
        <strain evidence="10 11">DSM 23494</strain>
    </source>
</reference>
<feature type="domain" description="ABC transporter" evidence="9">
    <location>
        <begin position="294"/>
        <end position="526"/>
    </location>
</feature>
<evidence type="ECO:0000256" key="1">
    <source>
        <dbReference type="ARBA" id="ARBA00004202"/>
    </source>
</evidence>
<dbReference type="InterPro" id="IPR003439">
    <property type="entry name" value="ABC_transporter-like_ATP-bd"/>
</dbReference>
<evidence type="ECO:0000256" key="3">
    <source>
        <dbReference type="ARBA" id="ARBA00022448"/>
    </source>
</evidence>
<gene>
    <name evidence="10" type="ORF">J2S17_001211</name>
</gene>
<evidence type="ECO:0000256" key="7">
    <source>
        <dbReference type="ARBA" id="ARBA00022967"/>
    </source>
</evidence>
<comment type="similarity">
    <text evidence="2">Belongs to the ABC transporter superfamily.</text>
</comment>
<evidence type="ECO:0000313" key="10">
    <source>
        <dbReference type="EMBL" id="MDQ0269340.1"/>
    </source>
</evidence>
<comment type="subcellular location">
    <subcellularLocation>
        <location evidence="1">Cell membrane</location>
        <topology evidence="1">Peripheral membrane protein</topology>
    </subcellularLocation>
</comment>
<feature type="domain" description="ABC transporter" evidence="9">
    <location>
        <begin position="1"/>
        <end position="235"/>
    </location>
</feature>
<dbReference type="SUPFAM" id="SSF52540">
    <property type="entry name" value="P-loop containing nucleoside triphosphate hydrolases"/>
    <property type="match status" value="2"/>
</dbReference>
<dbReference type="CDD" id="cd03225">
    <property type="entry name" value="ABC_cobalt_CbiO_domain1"/>
    <property type="match status" value="2"/>
</dbReference>
<keyword evidence="4" id="KW-1003">Cell membrane</keyword>
<evidence type="ECO:0000259" key="9">
    <source>
        <dbReference type="PROSITE" id="PS50893"/>
    </source>
</evidence>
<keyword evidence="5" id="KW-0547">Nucleotide-binding</keyword>
<dbReference type="GO" id="GO:0016787">
    <property type="term" value="F:hydrolase activity"/>
    <property type="evidence" value="ECO:0007669"/>
    <property type="project" value="UniProtKB-KW"/>
</dbReference>
<dbReference type="InterPro" id="IPR003593">
    <property type="entry name" value="AAA+_ATPase"/>
</dbReference>
<keyword evidence="3" id="KW-0813">Transport</keyword>
<dbReference type="Pfam" id="PF00005">
    <property type="entry name" value="ABC_tran"/>
    <property type="match status" value="2"/>
</dbReference>
<protein>
    <submittedName>
        <fullName evidence="10">Energy-coupling factor transport system ATP-binding protein</fullName>
        <ecNumber evidence="10">3.6.3.-</ecNumber>
    </submittedName>
</protein>
<keyword evidence="7" id="KW-1278">Translocase</keyword>
<dbReference type="PROSITE" id="PS00211">
    <property type="entry name" value="ABC_TRANSPORTER_1"/>
    <property type="match status" value="2"/>
</dbReference>
<dbReference type="Proteomes" id="UP001238088">
    <property type="component" value="Unassembled WGS sequence"/>
</dbReference>
<evidence type="ECO:0000256" key="8">
    <source>
        <dbReference type="ARBA" id="ARBA00023136"/>
    </source>
</evidence>